<dbReference type="Proteomes" id="UP001179600">
    <property type="component" value="Chromosome"/>
</dbReference>
<dbReference type="Pfam" id="PF14493">
    <property type="entry name" value="HTH_40"/>
    <property type="match status" value="1"/>
</dbReference>
<reference evidence="2" key="1">
    <citation type="submission" date="2023-01" db="EMBL/GenBank/DDBJ databases">
        <title>Oxazolidinone resistance genes in florfenicol resistant enterococci from beef cattle and veal calves at slaughter.</title>
        <authorList>
            <person name="Biggel M."/>
        </authorList>
    </citation>
    <scope>NUCLEOTIDE SEQUENCE</scope>
    <source>
        <strain evidence="2">K204-1</strain>
    </source>
</reference>
<dbReference type="InterPro" id="IPR029491">
    <property type="entry name" value="Helicase_HTH"/>
</dbReference>
<evidence type="ECO:0000313" key="3">
    <source>
        <dbReference type="Proteomes" id="UP001179600"/>
    </source>
</evidence>
<sequence length="351" mass="41755">MLTTDHFILTCFDHGYKVRVSTLYHVLVGKRTGSVLVYAFFYHQMRYFGLLPNLNRDVYDDVLARLVANEFLLQDEATVQLTLKGQRELTRLRALPTENICSHRYLKIDDEFLDLLLFATQVISHLAYVEKDYTPIEVRVDKQRFIRSWLQSQTSDRYVLAEAFYQEWFSLLTKLPIEEATYWTKRLSGHEKIGRTSHQLLTESTTDAFAVFLCEKNYQHHLLSVLEQDIVHLPMMRSLRKGLTHHPYNQSMLETVKVIKEKGTLEAVQTIRRLKYSTVVDHLIEWAIYDEHYQTWFSLAPQTVAKLKVYEKQHPMIRDWRFKDVQAVLPEIEFYEMRLFQINEIRAEVRR</sequence>
<organism evidence="2 3">
    <name type="scientific">Vagococcus lutrae</name>
    <dbReference type="NCBI Taxonomy" id="81947"/>
    <lineage>
        <taxon>Bacteria</taxon>
        <taxon>Bacillati</taxon>
        <taxon>Bacillota</taxon>
        <taxon>Bacilli</taxon>
        <taxon>Lactobacillales</taxon>
        <taxon>Enterococcaceae</taxon>
        <taxon>Vagococcus</taxon>
    </lineage>
</organism>
<dbReference type="AlphaFoldDB" id="A0AAF0BH66"/>
<gene>
    <name evidence="2" type="ORF">PML95_06675</name>
</gene>
<accession>A0AAF0BH66</accession>
<protein>
    <submittedName>
        <fullName evidence="2">Helix-turn-helix domain-containing protein</fullName>
    </submittedName>
</protein>
<dbReference type="EMBL" id="CP116507">
    <property type="protein sequence ID" value="WCG22085.1"/>
    <property type="molecule type" value="Genomic_DNA"/>
</dbReference>
<name>A0AAF0BH66_9ENTE</name>
<evidence type="ECO:0000313" key="2">
    <source>
        <dbReference type="EMBL" id="WCG22085.1"/>
    </source>
</evidence>
<proteinExistence type="predicted"/>
<dbReference type="RefSeq" id="WP_272163092.1">
    <property type="nucleotide sequence ID" value="NZ_CP116507.1"/>
</dbReference>
<evidence type="ECO:0000259" key="1">
    <source>
        <dbReference type="Pfam" id="PF14493"/>
    </source>
</evidence>
<feature type="domain" description="Helicase Helix-turn-helix" evidence="1">
    <location>
        <begin position="251"/>
        <end position="340"/>
    </location>
</feature>